<feature type="compositionally biased region" description="Acidic residues" evidence="1">
    <location>
        <begin position="45"/>
        <end position="56"/>
    </location>
</feature>
<comment type="caution">
    <text evidence="2">The sequence shown here is derived from an EMBL/GenBank/DDBJ whole genome shotgun (WGS) entry which is preliminary data.</text>
</comment>
<feature type="compositionally biased region" description="Low complexity" evidence="1">
    <location>
        <begin position="1"/>
        <end position="13"/>
    </location>
</feature>
<name>A0A323UG89_RHOPL</name>
<evidence type="ECO:0000256" key="1">
    <source>
        <dbReference type="SAM" id="MobiDB-lite"/>
    </source>
</evidence>
<evidence type="ECO:0000313" key="2">
    <source>
        <dbReference type="EMBL" id="PZA09936.1"/>
    </source>
</evidence>
<feature type="compositionally biased region" description="Low complexity" evidence="1">
    <location>
        <begin position="35"/>
        <end position="44"/>
    </location>
</feature>
<organism evidence="2 3">
    <name type="scientific">Rhodopseudomonas palustris</name>
    <dbReference type="NCBI Taxonomy" id="1076"/>
    <lineage>
        <taxon>Bacteria</taxon>
        <taxon>Pseudomonadati</taxon>
        <taxon>Pseudomonadota</taxon>
        <taxon>Alphaproteobacteria</taxon>
        <taxon>Hyphomicrobiales</taxon>
        <taxon>Nitrobacteraceae</taxon>
        <taxon>Rhodopseudomonas</taxon>
    </lineage>
</organism>
<feature type="region of interest" description="Disordered" evidence="1">
    <location>
        <begin position="1"/>
        <end position="67"/>
    </location>
</feature>
<accession>A0A323UG89</accession>
<dbReference type="Proteomes" id="UP000248134">
    <property type="component" value="Unassembled WGS sequence"/>
</dbReference>
<evidence type="ECO:0000313" key="3">
    <source>
        <dbReference type="Proteomes" id="UP000248134"/>
    </source>
</evidence>
<proteinExistence type="predicted"/>
<protein>
    <submittedName>
        <fullName evidence="2">Uncharacterized protein</fullName>
    </submittedName>
</protein>
<sequence>MAAPADPFPADEAASAEDNEPVETPTWSDSVEAPAEPTAHSAESTSEEAAADEEFDRAEQESKSDPA</sequence>
<reference evidence="2 3" key="1">
    <citation type="submission" date="2018-06" db="EMBL/GenBank/DDBJ databases">
        <title>Draft Whole-Genome Sequence of the purple photosynthetic bacterium Rhodospeudomonas palustris XCP.</title>
        <authorList>
            <person name="Rayyan A."/>
            <person name="Meyer T.E."/>
            <person name="Kyndt J.A."/>
        </authorList>
    </citation>
    <scope>NUCLEOTIDE SEQUENCE [LARGE SCALE GENOMIC DNA]</scope>
    <source>
        <strain evidence="2 3">XCP</strain>
    </source>
</reference>
<dbReference type="AlphaFoldDB" id="A0A323UG89"/>
<feature type="compositionally biased region" description="Basic and acidic residues" evidence="1">
    <location>
        <begin position="57"/>
        <end position="67"/>
    </location>
</feature>
<gene>
    <name evidence="2" type="ORF">DNX69_21610</name>
</gene>
<dbReference type="EMBL" id="QKQS01000026">
    <property type="protein sequence ID" value="PZA09936.1"/>
    <property type="molecule type" value="Genomic_DNA"/>
</dbReference>